<evidence type="ECO:0000313" key="3">
    <source>
        <dbReference type="EMBL" id="MEJ8570271.1"/>
    </source>
</evidence>
<dbReference type="CDD" id="cd05379">
    <property type="entry name" value="CAP_bacterial"/>
    <property type="match status" value="1"/>
</dbReference>
<dbReference type="PANTHER" id="PTHR31157">
    <property type="entry name" value="SCP DOMAIN-CONTAINING PROTEIN"/>
    <property type="match status" value="1"/>
</dbReference>
<dbReference type="Proteomes" id="UP001378188">
    <property type="component" value="Unassembled WGS sequence"/>
</dbReference>
<keyword evidence="1" id="KW-0732">Signal</keyword>
<gene>
    <name evidence="3" type="ORF">V3328_02200</name>
</gene>
<organism evidence="3 4">
    <name type="scientific">Microbaculum marinum</name>
    <dbReference type="NCBI Taxonomy" id="1764581"/>
    <lineage>
        <taxon>Bacteria</taxon>
        <taxon>Pseudomonadati</taxon>
        <taxon>Pseudomonadota</taxon>
        <taxon>Alphaproteobacteria</taxon>
        <taxon>Hyphomicrobiales</taxon>
        <taxon>Tepidamorphaceae</taxon>
        <taxon>Microbaculum</taxon>
    </lineage>
</organism>
<evidence type="ECO:0000259" key="2">
    <source>
        <dbReference type="Pfam" id="PF00188"/>
    </source>
</evidence>
<proteinExistence type="predicted"/>
<evidence type="ECO:0000313" key="4">
    <source>
        <dbReference type="Proteomes" id="UP001378188"/>
    </source>
</evidence>
<protein>
    <submittedName>
        <fullName evidence="3">CAP domain-containing protein</fullName>
    </submittedName>
</protein>
<dbReference type="Gene3D" id="3.40.33.10">
    <property type="entry name" value="CAP"/>
    <property type="match status" value="1"/>
</dbReference>
<accession>A0AAW9RKH8</accession>
<feature type="domain" description="SCP" evidence="2">
    <location>
        <begin position="54"/>
        <end position="170"/>
    </location>
</feature>
<comment type="caution">
    <text evidence="3">The sequence shown here is derived from an EMBL/GenBank/DDBJ whole genome shotgun (WGS) entry which is preliminary data.</text>
</comment>
<name>A0AAW9RKH8_9HYPH</name>
<dbReference type="PANTHER" id="PTHR31157:SF1">
    <property type="entry name" value="SCP DOMAIN-CONTAINING PROTEIN"/>
    <property type="match status" value="1"/>
</dbReference>
<feature type="chain" id="PRO_5043533055" evidence="1">
    <location>
        <begin position="24"/>
        <end position="175"/>
    </location>
</feature>
<dbReference type="InterPro" id="IPR035940">
    <property type="entry name" value="CAP_sf"/>
</dbReference>
<reference evidence="3 4" key="1">
    <citation type="submission" date="2024-02" db="EMBL/GenBank/DDBJ databases">
        <title>Genome analysis and characterization of Microbaculum marinisediminis sp. nov., isolated from marine sediment.</title>
        <authorList>
            <person name="Du Z.-J."/>
            <person name="Ye Y.-Q."/>
            <person name="Zhang Z.-R."/>
            <person name="Yuan S.-M."/>
            <person name="Zhang X.-Y."/>
        </authorList>
    </citation>
    <scope>NUCLEOTIDE SEQUENCE [LARGE SCALE GENOMIC DNA]</scope>
    <source>
        <strain evidence="3 4">SDUM1044001</strain>
    </source>
</reference>
<dbReference type="InterPro" id="IPR014044">
    <property type="entry name" value="CAP_dom"/>
</dbReference>
<dbReference type="AlphaFoldDB" id="A0AAW9RKH8"/>
<dbReference type="SUPFAM" id="SSF55797">
    <property type="entry name" value="PR-1-like"/>
    <property type="match status" value="1"/>
</dbReference>
<sequence length="175" mass="18425">MNSPHLSGWPRAALILSAVLALAACGGPETASRPPMYQNLAEVSGDLDEAEALKIINAYRANNGVGPVALDDRLTALARVYARDLATKAGASPTIRPDGKLDARLAAAGYSQAEVEESVTAGYYTLAEAFSGWRDSAPHRAAMLMPAATDMGIAAAYLANTKYKVYWVLVMAKPA</sequence>
<dbReference type="Pfam" id="PF00188">
    <property type="entry name" value="CAP"/>
    <property type="match status" value="1"/>
</dbReference>
<evidence type="ECO:0000256" key="1">
    <source>
        <dbReference type="SAM" id="SignalP"/>
    </source>
</evidence>
<dbReference type="RefSeq" id="WP_340328003.1">
    <property type="nucleotide sequence ID" value="NZ_JAZHOF010000001.1"/>
</dbReference>
<dbReference type="EMBL" id="JAZHOF010000001">
    <property type="protein sequence ID" value="MEJ8570271.1"/>
    <property type="molecule type" value="Genomic_DNA"/>
</dbReference>
<keyword evidence="4" id="KW-1185">Reference proteome</keyword>
<feature type="signal peptide" evidence="1">
    <location>
        <begin position="1"/>
        <end position="23"/>
    </location>
</feature>